<dbReference type="Proteomes" id="UP001558652">
    <property type="component" value="Unassembled WGS sequence"/>
</dbReference>
<proteinExistence type="predicted"/>
<evidence type="ECO:0000313" key="1">
    <source>
        <dbReference type="EMBL" id="KAL1131152.1"/>
    </source>
</evidence>
<dbReference type="AlphaFoldDB" id="A0ABD0YX35"/>
<evidence type="ECO:0000313" key="2">
    <source>
        <dbReference type="Proteomes" id="UP001558652"/>
    </source>
</evidence>
<organism evidence="1 2">
    <name type="scientific">Ranatra chinensis</name>
    <dbReference type="NCBI Taxonomy" id="642074"/>
    <lineage>
        <taxon>Eukaryota</taxon>
        <taxon>Metazoa</taxon>
        <taxon>Ecdysozoa</taxon>
        <taxon>Arthropoda</taxon>
        <taxon>Hexapoda</taxon>
        <taxon>Insecta</taxon>
        <taxon>Pterygota</taxon>
        <taxon>Neoptera</taxon>
        <taxon>Paraneoptera</taxon>
        <taxon>Hemiptera</taxon>
        <taxon>Heteroptera</taxon>
        <taxon>Panheteroptera</taxon>
        <taxon>Nepomorpha</taxon>
        <taxon>Nepidae</taxon>
        <taxon>Ranatrinae</taxon>
        <taxon>Ranatra</taxon>
    </lineage>
</organism>
<protein>
    <submittedName>
        <fullName evidence="1">Uncharacterized protein</fullName>
    </submittedName>
</protein>
<name>A0ABD0YX35_9HEMI</name>
<comment type="caution">
    <text evidence="1">The sequence shown here is derived from an EMBL/GenBank/DDBJ whole genome shotgun (WGS) entry which is preliminary data.</text>
</comment>
<keyword evidence="2" id="KW-1185">Reference proteome</keyword>
<gene>
    <name evidence="1" type="ORF">AAG570_012389</name>
</gene>
<feature type="non-terminal residue" evidence="1">
    <location>
        <position position="1"/>
    </location>
</feature>
<accession>A0ABD0YX35</accession>
<dbReference type="EMBL" id="JBFDAA010000007">
    <property type="protein sequence ID" value="KAL1131152.1"/>
    <property type="molecule type" value="Genomic_DNA"/>
</dbReference>
<sequence>YFVISLHIKIRILEHDFKYFDHIDCDEQCVIVLFHFRLSFLYDTSLISQEGLIPHKNSQIEGILYPMSMHISNNGSLVVNFRTQPKFPGYFILHHPLSRYSLNAHLNKQYNFFVCK</sequence>
<reference evidence="1 2" key="1">
    <citation type="submission" date="2024-07" db="EMBL/GenBank/DDBJ databases">
        <title>Chromosome-level genome assembly of the water stick insect Ranatra chinensis (Heteroptera: Nepidae).</title>
        <authorList>
            <person name="Liu X."/>
        </authorList>
    </citation>
    <scope>NUCLEOTIDE SEQUENCE [LARGE SCALE GENOMIC DNA]</scope>
    <source>
        <strain evidence="1">Cailab_2021Rc</strain>
        <tissue evidence="1">Muscle</tissue>
    </source>
</reference>